<evidence type="ECO:0000259" key="5">
    <source>
        <dbReference type="Pfam" id="PF01370"/>
    </source>
</evidence>
<dbReference type="HAMAP" id="MF_01601">
    <property type="entry name" value="Heptose_epimerase"/>
    <property type="match status" value="1"/>
</dbReference>
<dbReference type="OrthoDB" id="9803010at2"/>
<proteinExistence type="inferred from homology"/>
<dbReference type="NCBIfam" id="NF008360">
    <property type="entry name" value="PRK11150.1"/>
    <property type="match status" value="1"/>
</dbReference>
<dbReference type="SUPFAM" id="SSF51735">
    <property type="entry name" value="NAD(P)-binding Rossmann-fold domains"/>
    <property type="match status" value="1"/>
</dbReference>
<feature type="binding site" evidence="4">
    <location>
        <position position="168"/>
    </location>
    <ligand>
        <name>substrate</name>
    </ligand>
</feature>
<feature type="binding site" evidence="4">
    <location>
        <position position="177"/>
    </location>
    <ligand>
        <name>NADP(+)</name>
        <dbReference type="ChEBI" id="CHEBI:58349"/>
    </ligand>
</feature>
<sequence>MIVVTGGAGFIGSNIVKALNNMGRKDIIVVDNLKNGKKFINIADCDIADYLDKEDFQQRIFAEQGLPEIEAIFHQGACSATTEWDGKFMLDNNYEYSKDVLNYCLNWKIPFFYASSASVYGDGPTFIEDRTYEKPLNVYGYSKFQFDQYVRQILPKAQSQIVGFRYFNVYGPREQHKGDMASVAFKLHNQILAGEKLKLFGAYDGYGDGMQTRDFVYIEDVVKVNLWFLANPDKSGIFNLGPAAAEPFKHIAEAVIDFHGKGEIEYIPFPEHLKGAYQSFTQADNGALRAAGYRDSFHTVAEGVRKYLQWLTENPHVLDFKN</sequence>
<reference evidence="6 7" key="1">
    <citation type="submission" date="2019-05" db="EMBL/GenBank/DDBJ databases">
        <title>Thiomicrorhabdus sediminis sp. nov, a novel sulfur-oxidizing bacterium isolated from coastal sediment.</title>
        <authorList>
            <person name="Liu X."/>
        </authorList>
    </citation>
    <scope>NUCLEOTIDE SEQUENCE [LARGE SCALE GENOMIC DNA]</scope>
    <source>
        <strain evidence="6 7">G1</strain>
    </source>
</reference>
<dbReference type="Proteomes" id="UP000304864">
    <property type="component" value="Chromosome"/>
</dbReference>
<feature type="binding site" evidence="4">
    <location>
        <begin position="75"/>
        <end position="79"/>
    </location>
    <ligand>
        <name>NADP(+)</name>
        <dbReference type="ChEBI" id="CHEBI:58349"/>
    </ligand>
</feature>
<dbReference type="GO" id="GO:0097171">
    <property type="term" value="P:ADP-L-glycero-beta-D-manno-heptose biosynthetic process"/>
    <property type="evidence" value="ECO:0007669"/>
    <property type="project" value="UniProtKB-UniPathway"/>
</dbReference>
<comment type="domain">
    <text evidence="4">Contains a large N-terminal NADP-binding domain, and a smaller C-terminal substrate-binding domain.</text>
</comment>
<feature type="binding site" evidence="4">
    <location>
        <position position="213"/>
    </location>
    <ligand>
        <name>substrate</name>
    </ligand>
</feature>
<comment type="similarity">
    <text evidence="4">Belongs to the NAD(P)-dependent epimerase/dehydratase family. HldD subfamily.</text>
</comment>
<evidence type="ECO:0000256" key="4">
    <source>
        <dbReference type="HAMAP-Rule" id="MF_01601"/>
    </source>
</evidence>
<dbReference type="UniPathway" id="UPA00356">
    <property type="reaction ID" value="UER00440"/>
</dbReference>
<keyword evidence="3 4" id="KW-0119">Carbohydrate metabolism</keyword>
<keyword evidence="1 4" id="KW-0521">NADP</keyword>
<evidence type="ECO:0000256" key="3">
    <source>
        <dbReference type="ARBA" id="ARBA00023277"/>
    </source>
</evidence>
<name>A0A4P9K6M2_9GAMM</name>
<dbReference type="GO" id="GO:0008712">
    <property type="term" value="F:ADP-glyceromanno-heptose 6-epimerase activity"/>
    <property type="evidence" value="ECO:0007669"/>
    <property type="project" value="UniProtKB-UniRule"/>
</dbReference>
<feature type="binding site" evidence="4">
    <location>
        <begin position="10"/>
        <end position="11"/>
    </location>
    <ligand>
        <name>NADP(+)</name>
        <dbReference type="ChEBI" id="CHEBI:58349"/>
    </ligand>
</feature>
<dbReference type="InterPro" id="IPR001509">
    <property type="entry name" value="Epimerase_deHydtase"/>
</dbReference>
<dbReference type="Gene3D" id="3.40.50.720">
    <property type="entry name" value="NAD(P)-binding Rossmann-like Domain"/>
    <property type="match status" value="1"/>
</dbReference>
<dbReference type="Pfam" id="PF01370">
    <property type="entry name" value="Epimerase"/>
    <property type="match status" value="1"/>
</dbReference>
<evidence type="ECO:0000313" key="6">
    <source>
        <dbReference type="EMBL" id="QCU90705.1"/>
    </source>
</evidence>
<dbReference type="EMBL" id="CP040602">
    <property type="protein sequence ID" value="QCU90705.1"/>
    <property type="molecule type" value="Genomic_DNA"/>
</dbReference>
<feature type="binding site" evidence="4">
    <location>
        <position position="277"/>
    </location>
    <ligand>
        <name>substrate</name>
    </ligand>
</feature>
<comment type="subunit">
    <text evidence="4">Homopentamer.</text>
</comment>
<dbReference type="GO" id="GO:0005975">
    <property type="term" value="P:carbohydrate metabolic process"/>
    <property type="evidence" value="ECO:0007669"/>
    <property type="project" value="UniProtKB-UniRule"/>
</dbReference>
<feature type="binding site" evidence="4">
    <location>
        <position position="92"/>
    </location>
    <ligand>
        <name>NADP(+)</name>
        <dbReference type="ChEBI" id="CHEBI:58349"/>
    </ligand>
</feature>
<organism evidence="6 7">
    <name type="scientific">Thiomicrorhabdus sediminis</name>
    <dbReference type="NCBI Taxonomy" id="2580412"/>
    <lineage>
        <taxon>Bacteria</taxon>
        <taxon>Pseudomonadati</taxon>
        <taxon>Pseudomonadota</taxon>
        <taxon>Gammaproteobacteria</taxon>
        <taxon>Thiotrichales</taxon>
        <taxon>Piscirickettsiaceae</taxon>
        <taxon>Thiomicrorhabdus</taxon>
    </lineage>
</organism>
<feature type="binding site" evidence="4">
    <location>
        <position position="53"/>
    </location>
    <ligand>
        <name>NADP(+)</name>
        <dbReference type="ChEBI" id="CHEBI:58349"/>
    </ligand>
</feature>
<feature type="binding site" evidence="4">
    <location>
        <position position="143"/>
    </location>
    <ligand>
        <name>NADP(+)</name>
        <dbReference type="ChEBI" id="CHEBI:58349"/>
    </ligand>
</feature>
<dbReference type="PANTHER" id="PTHR43103">
    <property type="entry name" value="NUCLEOSIDE-DIPHOSPHATE-SUGAR EPIMERASE"/>
    <property type="match status" value="1"/>
</dbReference>
<evidence type="ECO:0000313" key="7">
    <source>
        <dbReference type="Proteomes" id="UP000304864"/>
    </source>
</evidence>
<feature type="binding site" evidence="4">
    <location>
        <position position="169"/>
    </location>
    <ligand>
        <name>NADP(+)</name>
        <dbReference type="ChEBI" id="CHEBI:58349"/>
    </ligand>
</feature>
<feature type="binding site" evidence="4">
    <location>
        <position position="186"/>
    </location>
    <ligand>
        <name>substrate</name>
    </ligand>
</feature>
<evidence type="ECO:0000256" key="2">
    <source>
        <dbReference type="ARBA" id="ARBA00023235"/>
    </source>
</evidence>
<dbReference type="InterPro" id="IPR036291">
    <property type="entry name" value="NAD(P)-bd_dom_sf"/>
</dbReference>
<comment type="function">
    <text evidence="4">Catalyzes the interconversion between ADP-D-glycero-beta-D-manno-heptose and ADP-L-glycero-beta-D-manno-heptose via an epimerization at carbon 6 of the heptose.</text>
</comment>
<dbReference type="InterPro" id="IPR011912">
    <property type="entry name" value="Heptose_epim"/>
</dbReference>
<feature type="binding site" evidence="4">
    <location>
        <begin position="31"/>
        <end position="32"/>
    </location>
    <ligand>
        <name>NADP(+)</name>
        <dbReference type="ChEBI" id="CHEBI:58349"/>
    </ligand>
</feature>
<dbReference type="GO" id="GO:0050661">
    <property type="term" value="F:NADP binding"/>
    <property type="evidence" value="ECO:0007669"/>
    <property type="project" value="InterPro"/>
</dbReference>
<feature type="binding site" evidence="4">
    <location>
        <position position="179"/>
    </location>
    <ligand>
        <name>substrate</name>
    </ligand>
</feature>
<comment type="catalytic activity">
    <reaction evidence="4">
        <text>ADP-D-glycero-beta-D-manno-heptose = ADP-L-glycero-beta-D-manno-heptose</text>
        <dbReference type="Rhea" id="RHEA:17577"/>
        <dbReference type="ChEBI" id="CHEBI:59967"/>
        <dbReference type="ChEBI" id="CHEBI:61506"/>
        <dbReference type="EC" id="5.1.3.20"/>
    </reaction>
</comment>
<dbReference type="CDD" id="cd05248">
    <property type="entry name" value="ADP_GME_SDR_e"/>
    <property type="match status" value="1"/>
</dbReference>
<dbReference type="Gene3D" id="3.90.25.10">
    <property type="entry name" value="UDP-galactose 4-epimerase, domain 1"/>
    <property type="match status" value="1"/>
</dbReference>
<feature type="domain" description="NAD-dependent epimerase/dehydratase" evidence="5">
    <location>
        <begin position="2"/>
        <end position="241"/>
    </location>
</feature>
<feature type="active site" description="Proton acceptor" evidence="4">
    <location>
        <position position="139"/>
    </location>
</feature>
<dbReference type="NCBIfam" id="TIGR02197">
    <property type="entry name" value="heptose_epim"/>
    <property type="match status" value="1"/>
</dbReference>
<keyword evidence="7" id="KW-1185">Reference proteome</keyword>
<feature type="binding site" evidence="4">
    <location>
        <position position="38"/>
    </location>
    <ligand>
        <name>NADP(+)</name>
        <dbReference type="ChEBI" id="CHEBI:58349"/>
    </ligand>
</feature>
<feature type="binding site" evidence="4">
    <location>
        <begin position="200"/>
        <end position="203"/>
    </location>
    <ligand>
        <name>substrate</name>
    </ligand>
</feature>
<dbReference type="KEGG" id="thig:FE785_08720"/>
<comment type="cofactor">
    <cofactor evidence="4">
        <name>NADP(+)</name>
        <dbReference type="ChEBI" id="CHEBI:58349"/>
    </cofactor>
    <text evidence="4">Binds 1 NADP(+) per subunit.</text>
</comment>
<evidence type="ECO:0000256" key="1">
    <source>
        <dbReference type="ARBA" id="ARBA00022857"/>
    </source>
</evidence>
<protein>
    <recommendedName>
        <fullName evidence="4">ADP-L-glycero-D-manno-heptose-6-epimerase</fullName>
        <ecNumber evidence="4">5.1.3.20</ecNumber>
    </recommendedName>
    <alternativeName>
        <fullName evidence="4">ADP-L-glycero-beta-D-manno-heptose-6-epimerase</fullName>
        <shortName evidence="4">ADP-glyceromanno-heptose 6-epimerase</shortName>
        <shortName evidence="4">ADP-hep 6-epimerase</shortName>
        <shortName evidence="4">AGME</shortName>
    </alternativeName>
</protein>
<dbReference type="EC" id="5.1.3.20" evidence="4"/>
<accession>A0A4P9K6M2</accession>
<keyword evidence="2 4" id="KW-0413">Isomerase</keyword>
<feature type="active site" description="Proton acceptor" evidence="4">
    <location>
        <position position="177"/>
    </location>
</feature>
<dbReference type="AlphaFoldDB" id="A0A4P9K6M2"/>
<comment type="pathway">
    <text evidence="4">Nucleotide-sugar biosynthesis; ADP-L-glycero-beta-D-manno-heptose biosynthesis; ADP-L-glycero-beta-D-manno-heptose from D-glycero-beta-D-manno-heptose 7-phosphate: step 4/4.</text>
</comment>
<dbReference type="PANTHER" id="PTHR43103:SF3">
    <property type="entry name" value="ADP-L-GLYCERO-D-MANNO-HEPTOSE-6-EPIMERASE"/>
    <property type="match status" value="1"/>
</dbReference>
<dbReference type="RefSeq" id="WP_138565379.1">
    <property type="nucleotide sequence ID" value="NZ_CP040602.1"/>
</dbReference>
<gene>
    <name evidence="6" type="primary">rfaD</name>
    <name evidence="4" type="synonym">hldD</name>
    <name evidence="6" type="ORF">FE785_08720</name>
</gene>